<feature type="non-terminal residue" evidence="1">
    <location>
        <position position="51"/>
    </location>
</feature>
<proteinExistence type="predicted"/>
<reference evidence="1 2" key="1">
    <citation type="submission" date="2024-05" db="EMBL/GenBank/DDBJ databases">
        <title>Genome sequencing and assembly of Indian major carp, Cirrhinus mrigala (Hamilton, 1822).</title>
        <authorList>
            <person name="Mohindra V."/>
            <person name="Chowdhury L.M."/>
            <person name="Lal K."/>
            <person name="Jena J.K."/>
        </authorList>
    </citation>
    <scope>NUCLEOTIDE SEQUENCE [LARGE SCALE GENOMIC DNA]</scope>
    <source>
        <strain evidence="1">CM1030</strain>
        <tissue evidence="1">Blood</tissue>
    </source>
</reference>
<name>A0ABD0PAH3_CIRMR</name>
<dbReference type="EMBL" id="JAMKFB020000017">
    <property type="protein sequence ID" value="KAL0170970.1"/>
    <property type="molecule type" value="Genomic_DNA"/>
</dbReference>
<evidence type="ECO:0000313" key="2">
    <source>
        <dbReference type="Proteomes" id="UP001529510"/>
    </source>
</evidence>
<sequence>GPAFVLPSRSAHPHVSVYLSLHQQWAALLSGAEILPLQSTLGRQRDGQTSQ</sequence>
<gene>
    <name evidence="1" type="ORF">M9458_035566</name>
</gene>
<comment type="caution">
    <text evidence="1">The sequence shown here is derived from an EMBL/GenBank/DDBJ whole genome shotgun (WGS) entry which is preliminary data.</text>
</comment>
<dbReference type="AlphaFoldDB" id="A0ABD0PAH3"/>
<protein>
    <submittedName>
        <fullName evidence="1">Uncharacterized protein</fullName>
    </submittedName>
</protein>
<feature type="non-terminal residue" evidence="1">
    <location>
        <position position="1"/>
    </location>
</feature>
<keyword evidence="2" id="KW-1185">Reference proteome</keyword>
<organism evidence="1 2">
    <name type="scientific">Cirrhinus mrigala</name>
    <name type="common">Mrigala</name>
    <dbReference type="NCBI Taxonomy" id="683832"/>
    <lineage>
        <taxon>Eukaryota</taxon>
        <taxon>Metazoa</taxon>
        <taxon>Chordata</taxon>
        <taxon>Craniata</taxon>
        <taxon>Vertebrata</taxon>
        <taxon>Euteleostomi</taxon>
        <taxon>Actinopterygii</taxon>
        <taxon>Neopterygii</taxon>
        <taxon>Teleostei</taxon>
        <taxon>Ostariophysi</taxon>
        <taxon>Cypriniformes</taxon>
        <taxon>Cyprinidae</taxon>
        <taxon>Labeoninae</taxon>
        <taxon>Labeonini</taxon>
        <taxon>Cirrhinus</taxon>
    </lineage>
</organism>
<dbReference type="Proteomes" id="UP001529510">
    <property type="component" value="Unassembled WGS sequence"/>
</dbReference>
<evidence type="ECO:0000313" key="1">
    <source>
        <dbReference type="EMBL" id="KAL0170970.1"/>
    </source>
</evidence>
<accession>A0ABD0PAH3</accession>